<dbReference type="GO" id="GO:0005886">
    <property type="term" value="C:plasma membrane"/>
    <property type="evidence" value="ECO:0007669"/>
    <property type="project" value="UniProtKB-SubCell"/>
</dbReference>
<feature type="transmembrane region" description="Helical" evidence="7">
    <location>
        <begin position="390"/>
        <end position="414"/>
    </location>
</feature>
<comment type="caution">
    <text evidence="9">The sequence shown here is derived from an EMBL/GenBank/DDBJ whole genome shotgun (WGS) entry which is preliminary data.</text>
</comment>
<dbReference type="RefSeq" id="WP_041084526.1">
    <property type="nucleotide sequence ID" value="NZ_CP070936.1"/>
</dbReference>
<dbReference type="InterPro" id="IPR048279">
    <property type="entry name" value="MdtK-like"/>
</dbReference>
<dbReference type="AlphaFoldDB" id="A0A0C2S1G9"/>
<dbReference type="InterPro" id="IPR002528">
    <property type="entry name" value="MATE_fam"/>
</dbReference>
<evidence type="ECO:0000256" key="4">
    <source>
        <dbReference type="ARBA" id="ARBA00022692"/>
    </source>
</evidence>
<reference evidence="12 13" key="2">
    <citation type="submission" date="2019-04" db="EMBL/GenBank/DDBJ databases">
        <title>Genome sequencing of Clostridium botulinum Groups I-IV and Clostridium butyricum.</title>
        <authorList>
            <person name="Brunt J."/>
            <person name="Van Vliet A.H.M."/>
            <person name="Stringer S.C."/>
            <person name="Carter A.T."/>
            <person name="Peck M.W."/>
        </authorList>
    </citation>
    <scope>NUCLEOTIDE SEQUENCE [LARGE SCALE GENOMIC DNA]</scope>
    <source>
        <strain evidence="9 13">1605</strain>
        <strain evidence="10 12">CB-K-33E</strain>
    </source>
</reference>
<evidence type="ECO:0000256" key="5">
    <source>
        <dbReference type="ARBA" id="ARBA00022989"/>
    </source>
</evidence>
<dbReference type="PANTHER" id="PTHR42925:SF1">
    <property type="entry name" value="VIRULENCE FACTOR MVIN"/>
    <property type="match status" value="1"/>
</dbReference>
<feature type="transmembrane region" description="Helical" evidence="7">
    <location>
        <begin position="168"/>
        <end position="192"/>
    </location>
</feature>
<organism evidence="9 13">
    <name type="scientific">Clostridium botulinum</name>
    <dbReference type="NCBI Taxonomy" id="1491"/>
    <lineage>
        <taxon>Bacteria</taxon>
        <taxon>Bacillati</taxon>
        <taxon>Bacillota</taxon>
        <taxon>Clostridia</taxon>
        <taxon>Eubacteriales</taxon>
        <taxon>Clostridiaceae</taxon>
        <taxon>Clostridium</taxon>
    </lineage>
</organism>
<evidence type="ECO:0000313" key="8">
    <source>
        <dbReference type="EMBL" id="NFA42878.1"/>
    </source>
</evidence>
<dbReference type="EMBL" id="SWOV01000015">
    <property type="protein sequence ID" value="NFF87681.1"/>
    <property type="molecule type" value="Genomic_DNA"/>
</dbReference>
<feature type="transmembrane region" description="Helical" evidence="7">
    <location>
        <begin position="20"/>
        <end position="42"/>
    </location>
</feature>
<reference evidence="8 11" key="1">
    <citation type="submission" date="2019-02" db="EMBL/GenBank/DDBJ databases">
        <title>Genome sequencing of Clostridium botulinum clinical isolates.</title>
        <authorList>
            <person name="Brunt J."/>
            <person name="Van Vliet A.H.M."/>
            <person name="Stringer S.C."/>
            <person name="Grant K.A."/>
            <person name="Carter A.C."/>
            <person name="Peck M.W."/>
        </authorList>
    </citation>
    <scope>NUCLEOTIDE SEQUENCE [LARGE SCALE GENOMIC DNA]</scope>
    <source>
        <strain evidence="8 11">H113700579</strain>
    </source>
</reference>
<feature type="transmembrane region" description="Helical" evidence="7">
    <location>
        <begin position="198"/>
        <end position="218"/>
    </location>
</feature>
<comment type="subcellular location">
    <subcellularLocation>
        <location evidence="1">Cell membrane</location>
        <topology evidence="1">Multi-pass membrane protein</topology>
    </subcellularLocation>
</comment>
<dbReference type="EMBL" id="SWVK01000001">
    <property type="protein sequence ID" value="NFN33695.1"/>
    <property type="molecule type" value="Genomic_DNA"/>
</dbReference>
<evidence type="ECO:0000313" key="10">
    <source>
        <dbReference type="EMBL" id="NFN33695.1"/>
    </source>
</evidence>
<evidence type="ECO:0000313" key="11">
    <source>
        <dbReference type="Proteomes" id="UP000472355"/>
    </source>
</evidence>
<feature type="transmembrane region" description="Helical" evidence="7">
    <location>
        <begin position="96"/>
        <end position="123"/>
    </location>
</feature>
<evidence type="ECO:0000256" key="1">
    <source>
        <dbReference type="ARBA" id="ARBA00004651"/>
    </source>
</evidence>
<feature type="transmembrane region" description="Helical" evidence="7">
    <location>
        <begin position="420"/>
        <end position="440"/>
    </location>
</feature>
<keyword evidence="6 7" id="KW-0472">Membrane</keyword>
<evidence type="ECO:0000313" key="12">
    <source>
        <dbReference type="Proteomes" id="UP000473681"/>
    </source>
</evidence>
<feature type="transmembrane region" description="Helical" evidence="7">
    <location>
        <begin position="62"/>
        <end position="84"/>
    </location>
</feature>
<accession>A0A0C2S1G9</accession>
<dbReference type="GO" id="GO:0042910">
    <property type="term" value="F:xenobiotic transmembrane transporter activity"/>
    <property type="evidence" value="ECO:0007669"/>
    <property type="project" value="InterPro"/>
</dbReference>
<evidence type="ECO:0000313" key="9">
    <source>
        <dbReference type="EMBL" id="NFF87681.1"/>
    </source>
</evidence>
<dbReference type="CDD" id="cd13134">
    <property type="entry name" value="MATE_like_8"/>
    <property type="match status" value="1"/>
</dbReference>
<dbReference type="InterPro" id="IPR047135">
    <property type="entry name" value="YsiQ"/>
</dbReference>
<dbReference type="Proteomes" id="UP000472355">
    <property type="component" value="Unassembled WGS sequence"/>
</dbReference>
<keyword evidence="4 7" id="KW-0812">Transmembrane</keyword>
<keyword evidence="5 7" id="KW-1133">Transmembrane helix</keyword>
<dbReference type="PIRSF" id="PIRSF006603">
    <property type="entry name" value="DinF"/>
    <property type="match status" value="1"/>
</dbReference>
<sequence>MSSINTLERTTERTTSLFKLTWPIFIELILQMLVSNVDQLMLSRVSENAVAAVGNVNQIMNFLLITFSIITMATTILVSQYLGAENYGKVSEIYSVAVFSNLVFSILISILLLCFNGIFFKWLRMPSELLIDAKTYISIIGGGIFLQAIFMTYSAILRSNSLMKQGMYVSAIVNVINIVGNFIFISGAFGIPKLGVEGVAISSVLSRFIGVIVIIYIFKQNIKQKVSLKHLNPFPKEIFKKLMMIGLPSGGESVSYNFSQMVILTFINVMGTSSVATKAYVGILVWFSFIYGSAVSQANQIRVGYLIGANKEDEAYKKVLETLRPAAFISVGVSIILFIFSDNLLGIFTSNPEILKLGKQVLFVDILLEFGRSFNLVIIRGMQAAGDIKYPIFIGVLSMWIVATGLSYVFGIVLGLGLSGVWIAMMCDECLRGLIFYIRWRRGTWRSKRIVN</sequence>
<dbReference type="Pfam" id="PF01554">
    <property type="entry name" value="MatE"/>
    <property type="match status" value="2"/>
</dbReference>
<gene>
    <name evidence="8" type="ORF">EXM65_09905</name>
    <name evidence="9" type="ORF">FC774_07310</name>
    <name evidence="10" type="ORF">FDB51_00830</name>
</gene>
<protein>
    <submittedName>
        <fullName evidence="9">MATE family efflux transporter</fullName>
    </submittedName>
</protein>
<name>A0A0C2S1G9_CLOBO</name>
<evidence type="ECO:0000256" key="3">
    <source>
        <dbReference type="ARBA" id="ARBA00022475"/>
    </source>
</evidence>
<dbReference type="GO" id="GO:0015297">
    <property type="term" value="F:antiporter activity"/>
    <property type="evidence" value="ECO:0007669"/>
    <property type="project" value="InterPro"/>
</dbReference>
<proteinExistence type="predicted"/>
<evidence type="ECO:0000256" key="6">
    <source>
        <dbReference type="ARBA" id="ARBA00023136"/>
    </source>
</evidence>
<feature type="transmembrane region" description="Helical" evidence="7">
    <location>
        <begin position="135"/>
        <end position="156"/>
    </location>
</feature>
<evidence type="ECO:0000256" key="7">
    <source>
        <dbReference type="SAM" id="Phobius"/>
    </source>
</evidence>
<dbReference type="PANTHER" id="PTHR42925">
    <property type="entry name" value="MULTIDRUG AND TOXIN EFFLUX PROTEIN MATE FAMILY"/>
    <property type="match status" value="1"/>
</dbReference>
<evidence type="ECO:0000256" key="2">
    <source>
        <dbReference type="ARBA" id="ARBA00022448"/>
    </source>
</evidence>
<keyword evidence="2" id="KW-0813">Transport</keyword>
<dbReference type="NCBIfam" id="TIGR00797">
    <property type="entry name" value="matE"/>
    <property type="match status" value="1"/>
</dbReference>
<dbReference type="Proteomes" id="UP000473681">
    <property type="component" value="Unassembled WGS sequence"/>
</dbReference>
<evidence type="ECO:0000313" key="13">
    <source>
        <dbReference type="Proteomes" id="UP000476820"/>
    </source>
</evidence>
<feature type="transmembrane region" description="Helical" evidence="7">
    <location>
        <begin position="326"/>
        <end position="348"/>
    </location>
</feature>
<dbReference type="EMBL" id="SGKU01000024">
    <property type="protein sequence ID" value="NFA42878.1"/>
    <property type="molecule type" value="Genomic_DNA"/>
</dbReference>
<dbReference type="OrthoDB" id="62420at2"/>
<dbReference type="Proteomes" id="UP000476820">
    <property type="component" value="Unassembled WGS sequence"/>
</dbReference>
<keyword evidence="3" id="KW-1003">Cell membrane</keyword>